<dbReference type="AlphaFoldDB" id="A0A087B687"/>
<organism evidence="1 2">
    <name type="scientific">Bifidobacterium magnum</name>
    <dbReference type="NCBI Taxonomy" id="1692"/>
    <lineage>
        <taxon>Bacteria</taxon>
        <taxon>Bacillati</taxon>
        <taxon>Actinomycetota</taxon>
        <taxon>Actinomycetes</taxon>
        <taxon>Bifidobacteriales</taxon>
        <taxon>Bifidobacteriaceae</taxon>
        <taxon>Bifidobacterium</taxon>
    </lineage>
</organism>
<evidence type="ECO:0000313" key="2">
    <source>
        <dbReference type="Proteomes" id="UP000029052"/>
    </source>
</evidence>
<gene>
    <name evidence="1" type="ORF">BMAGN_1445</name>
</gene>
<accession>A0A087B687</accession>
<evidence type="ECO:0000313" key="1">
    <source>
        <dbReference type="EMBL" id="KFI66537.1"/>
    </source>
</evidence>
<dbReference type="eggNOG" id="ENOG5031M9S">
    <property type="taxonomic scope" value="Bacteria"/>
</dbReference>
<protein>
    <submittedName>
        <fullName evidence="1">Bacteriophage lambda head decoration like-protein</fullName>
    </submittedName>
</protein>
<sequence>MVQEMVHSTGLTTVEENNSWRFGNMQDGTVSVTLDMSLFENAAKEKKDEYLTGVSDKATTVYLRSGIPLAKITASGEYGPYDPEASDGRQEKIAGLLESMIEVNITLAGWDVADPNVGMRYRGDIVKANLPVAVDDDAVWGGDFYDVEDDVVTYLSAAPAAGAGA</sequence>
<dbReference type="STRING" id="1692.BMAGN_1445"/>
<dbReference type="Proteomes" id="UP000029052">
    <property type="component" value="Unassembled WGS sequence"/>
</dbReference>
<dbReference type="EMBL" id="JGZB01000013">
    <property type="protein sequence ID" value="KFI66537.1"/>
    <property type="molecule type" value="Genomic_DNA"/>
</dbReference>
<reference evidence="1 2" key="1">
    <citation type="submission" date="2014-03" db="EMBL/GenBank/DDBJ databases">
        <title>Genomics of Bifidobacteria.</title>
        <authorList>
            <person name="Ventura M."/>
            <person name="Milani C."/>
            <person name="Lugli G.A."/>
        </authorList>
    </citation>
    <scope>NUCLEOTIDE SEQUENCE [LARGE SCALE GENOMIC DNA]</scope>
    <source>
        <strain evidence="1 2">LMG 11591</strain>
    </source>
</reference>
<keyword evidence="2" id="KW-1185">Reference proteome</keyword>
<name>A0A087B687_9BIFI</name>
<comment type="caution">
    <text evidence="1">The sequence shown here is derived from an EMBL/GenBank/DDBJ whole genome shotgun (WGS) entry which is preliminary data.</text>
</comment>
<dbReference type="RefSeq" id="WP_022860315.1">
    <property type="nucleotide sequence ID" value="NZ_JGZB01000013.1"/>
</dbReference>
<proteinExistence type="predicted"/>